<evidence type="ECO:0000313" key="2">
    <source>
        <dbReference type="EMBL" id="ERN18143.1"/>
    </source>
</evidence>
<dbReference type="PANTHER" id="PTHR47723:SF19">
    <property type="entry name" value="POLYNUCLEOTIDYL TRANSFERASE, RIBONUCLEASE H-LIKE SUPERFAMILY PROTEIN"/>
    <property type="match status" value="1"/>
</dbReference>
<dbReference type="Gene3D" id="3.30.420.10">
    <property type="entry name" value="Ribonuclease H-like superfamily/Ribonuclease H"/>
    <property type="match status" value="1"/>
</dbReference>
<dbReference type="GO" id="GO:0003676">
    <property type="term" value="F:nucleic acid binding"/>
    <property type="evidence" value="ECO:0007669"/>
    <property type="project" value="InterPro"/>
</dbReference>
<dbReference type="Proteomes" id="UP000017836">
    <property type="component" value="Unassembled WGS sequence"/>
</dbReference>
<feature type="domain" description="RNase H type-1" evidence="1">
    <location>
        <begin position="24"/>
        <end position="115"/>
    </location>
</feature>
<sequence length="121" mass="13861">MPPPSPYLKLNFDGSVRNNGLRASLLWMTNRILPPCQAIKAELLGLKLCGLKVDTQVIHLIIEGDSSNIIKWSLEPKWTPRRWITTFDDIRCHLTWINALFQVVNREYNSLADELDKATTT</sequence>
<dbReference type="PANTHER" id="PTHR47723">
    <property type="entry name" value="OS05G0353850 PROTEIN"/>
    <property type="match status" value="1"/>
</dbReference>
<dbReference type="AlphaFoldDB" id="U5DCL8"/>
<protein>
    <recommendedName>
        <fullName evidence="1">RNase H type-1 domain-containing protein</fullName>
    </recommendedName>
</protein>
<name>U5DCL8_AMBTC</name>
<proteinExistence type="predicted"/>
<dbReference type="GO" id="GO:0004523">
    <property type="term" value="F:RNA-DNA hybrid ribonuclease activity"/>
    <property type="evidence" value="ECO:0007669"/>
    <property type="project" value="InterPro"/>
</dbReference>
<accession>U5DCL8</accession>
<gene>
    <name evidence="2" type="ORF">AMTR_s00054p00095100</name>
</gene>
<evidence type="ECO:0000313" key="3">
    <source>
        <dbReference type="Proteomes" id="UP000017836"/>
    </source>
</evidence>
<dbReference type="Pfam" id="PF13456">
    <property type="entry name" value="RVT_3"/>
    <property type="match status" value="1"/>
</dbReference>
<dbReference type="EMBL" id="KI392271">
    <property type="protein sequence ID" value="ERN18143.1"/>
    <property type="molecule type" value="Genomic_DNA"/>
</dbReference>
<dbReference type="InterPro" id="IPR053151">
    <property type="entry name" value="RNase_H-like"/>
</dbReference>
<reference evidence="3" key="1">
    <citation type="journal article" date="2013" name="Science">
        <title>The Amborella genome and the evolution of flowering plants.</title>
        <authorList>
            <consortium name="Amborella Genome Project"/>
        </authorList>
    </citation>
    <scope>NUCLEOTIDE SEQUENCE [LARGE SCALE GENOMIC DNA]</scope>
</reference>
<dbReference type="HOGENOM" id="CLU_2041197_0_0_1"/>
<dbReference type="InterPro" id="IPR012337">
    <property type="entry name" value="RNaseH-like_sf"/>
</dbReference>
<dbReference type="InterPro" id="IPR036397">
    <property type="entry name" value="RNaseH_sf"/>
</dbReference>
<dbReference type="Gramene" id="ERN18143">
    <property type="protein sequence ID" value="ERN18143"/>
    <property type="gene ID" value="AMTR_s00054p00095100"/>
</dbReference>
<keyword evidence="3" id="KW-1185">Reference proteome</keyword>
<organism evidence="2 3">
    <name type="scientific">Amborella trichopoda</name>
    <dbReference type="NCBI Taxonomy" id="13333"/>
    <lineage>
        <taxon>Eukaryota</taxon>
        <taxon>Viridiplantae</taxon>
        <taxon>Streptophyta</taxon>
        <taxon>Embryophyta</taxon>
        <taxon>Tracheophyta</taxon>
        <taxon>Spermatophyta</taxon>
        <taxon>Magnoliopsida</taxon>
        <taxon>Amborellales</taxon>
        <taxon>Amborellaceae</taxon>
        <taxon>Amborella</taxon>
    </lineage>
</organism>
<dbReference type="InterPro" id="IPR002156">
    <property type="entry name" value="RNaseH_domain"/>
</dbReference>
<evidence type="ECO:0000259" key="1">
    <source>
        <dbReference type="Pfam" id="PF13456"/>
    </source>
</evidence>
<dbReference type="SUPFAM" id="SSF53098">
    <property type="entry name" value="Ribonuclease H-like"/>
    <property type="match status" value="1"/>
</dbReference>